<dbReference type="EMBL" id="CP066167">
    <property type="protein sequence ID" value="QQD18424.1"/>
    <property type="molecule type" value="Genomic_DNA"/>
</dbReference>
<gene>
    <name evidence="1" type="ORF">I6N98_00670</name>
</gene>
<name>A0A7T4R154_9GAMM</name>
<accession>A0A7T4R154</accession>
<dbReference type="Proteomes" id="UP000596063">
    <property type="component" value="Chromosome"/>
</dbReference>
<evidence type="ECO:0000313" key="1">
    <source>
        <dbReference type="EMBL" id="QQD18424.1"/>
    </source>
</evidence>
<dbReference type="RefSeq" id="WP_198569918.1">
    <property type="nucleotide sequence ID" value="NZ_CP066167.1"/>
</dbReference>
<evidence type="ECO:0000313" key="2">
    <source>
        <dbReference type="Proteomes" id="UP000596063"/>
    </source>
</evidence>
<dbReference type="KEGG" id="snan:I6N98_00670"/>
<reference evidence="1 2" key="1">
    <citation type="submission" date="2020-12" db="EMBL/GenBank/DDBJ databases">
        <authorList>
            <person name="Shan Y."/>
        </authorList>
    </citation>
    <scope>NUCLEOTIDE SEQUENCE [LARGE SCALE GENOMIC DNA]</scope>
    <source>
        <strain evidence="2">csc3.9</strain>
    </source>
</reference>
<evidence type="ECO:0008006" key="3">
    <source>
        <dbReference type="Google" id="ProtNLM"/>
    </source>
</evidence>
<protein>
    <recommendedName>
        <fullName evidence="3">2OG-Fe(II) oxygenase</fullName>
    </recommendedName>
</protein>
<sequence>MISVLANVDHSHVVHQPYPHLVIPNALPDAEYRELEASFPSSAQFKQILKHACAQTDDNKSLKRGLRHLRRSNRRVNLSARWLVDAPGVAESWRQFIDFHSSDAFYHQLCSVFAEALAAYYPSLLAKPLPAARRGYLQGEGISLDALTAINTPARRRSEITGPHTDHPSKLFIGLYYFQIPGDIGGGDLVLYRRREPVNEKNLKWPKPDTVEAVRTVSYAPNTLVMLLNSPESVHGVTLRDKSPHARRFVNFVAEYKQAKAW</sequence>
<dbReference type="AlphaFoldDB" id="A0A7T4R154"/>
<proteinExistence type="predicted"/>
<keyword evidence="2" id="KW-1185">Reference proteome</keyword>
<organism evidence="1 2">
    <name type="scientific">Spongiibacter nanhainus</name>
    <dbReference type="NCBI Taxonomy" id="2794344"/>
    <lineage>
        <taxon>Bacteria</taxon>
        <taxon>Pseudomonadati</taxon>
        <taxon>Pseudomonadota</taxon>
        <taxon>Gammaproteobacteria</taxon>
        <taxon>Cellvibrionales</taxon>
        <taxon>Spongiibacteraceae</taxon>
        <taxon>Spongiibacter</taxon>
    </lineage>
</organism>